<evidence type="ECO:0000313" key="9">
    <source>
        <dbReference type="Proteomes" id="UP000192671"/>
    </source>
</evidence>
<evidence type="ECO:0000313" key="6">
    <source>
        <dbReference type="EMBL" id="QPH84916.1"/>
    </source>
</evidence>
<dbReference type="RefSeq" id="WP_021091781.1">
    <property type="nucleotide sequence ID" value="NZ_CABMKQ010000042.1"/>
</dbReference>
<dbReference type="EMBL" id="CP012541">
    <property type="protein sequence ID" value="ALF48059.1"/>
    <property type="molecule type" value="Genomic_DNA"/>
</dbReference>
<dbReference type="InterPro" id="IPR006016">
    <property type="entry name" value="UspA"/>
</dbReference>
<dbReference type="CDD" id="cd00293">
    <property type="entry name" value="USP-like"/>
    <property type="match status" value="1"/>
</dbReference>
<reference evidence="11 12" key="5">
    <citation type="journal article" date="2018" name="Emerg. Microbes Infect.">
        <title>Genomic analysis of oral Campylobacter concisus strains identified a potential bacterial molecular marker associated with active Crohn's disease.</title>
        <authorList>
            <person name="Liu F."/>
            <person name="Ma R."/>
            <person name="Tay C.Y.A."/>
            <person name="Octavia S."/>
            <person name="Lan R."/>
            <person name="Chung H.K.L."/>
            <person name="Riordan S.M."/>
            <person name="Grimm M.C."/>
            <person name="Leong R.W."/>
            <person name="Tanaka M.M."/>
            <person name="Connor S."/>
            <person name="Zhang L."/>
        </authorList>
    </citation>
    <scope>NUCLEOTIDE SEQUENCE [LARGE SCALE GENOMIC DNA]</scope>
    <source>
        <strain evidence="6 12">P10CDO-S2</strain>
        <strain evidence="7 11">P27CDO-S2</strain>
    </source>
</reference>
<dbReference type="PATRIC" id="fig|199.248.peg.1453"/>
<evidence type="ECO:0000256" key="1">
    <source>
        <dbReference type="ARBA" id="ARBA00008791"/>
    </source>
</evidence>
<dbReference type="Gene3D" id="3.40.50.12370">
    <property type="match status" value="1"/>
</dbReference>
<evidence type="ECO:0000313" key="12">
    <source>
        <dbReference type="Proteomes" id="UP000594630"/>
    </source>
</evidence>
<dbReference type="AlphaFoldDB" id="A0A0M4SNI0"/>
<evidence type="ECO:0000313" key="5">
    <source>
        <dbReference type="EMBL" id="OUT12799.1"/>
    </source>
</evidence>
<dbReference type="GeneID" id="28663087"/>
<evidence type="ECO:0000313" key="4">
    <source>
        <dbReference type="EMBL" id="ORI07356.1"/>
    </source>
</evidence>
<comment type="similarity">
    <text evidence="1">Belongs to the universal stress protein A family.</text>
</comment>
<reference evidence="8" key="1">
    <citation type="submission" date="2015-08" db="EMBL/GenBank/DDBJ databases">
        <title>Comparative genomics of the Campylobacter concisus group.</title>
        <authorList>
            <person name="Miller W.G."/>
            <person name="Yee E."/>
            <person name="Chapman M.H."/>
            <person name="Huynh S."/>
            <person name="Bono J.L."/>
            <person name="On S.L.W."/>
            <person name="St Leger J."/>
            <person name="Foster G."/>
            <person name="Parker C.T."/>
        </authorList>
    </citation>
    <scope>NUCLEOTIDE SEQUENCE [LARGE SCALE GENOMIC DNA]</scope>
    <source>
        <strain evidence="8">ATCC 33237</strain>
    </source>
</reference>
<reference evidence="5 10" key="4">
    <citation type="submission" date="2017-04" db="EMBL/GenBank/DDBJ databases">
        <title>Complete genome of Campylobacter concisus ATCC 33237T and draft genomes for an additional eight well characterized C. concisus strains.</title>
        <authorList>
            <person name="Cornelius A.J."/>
            <person name="Miller W.G."/>
            <person name="Lastovica A.J."/>
            <person name="On S.L."/>
            <person name="French N.P."/>
            <person name="Vandenberg O."/>
            <person name="Biggs P.J."/>
        </authorList>
    </citation>
    <scope>NUCLEOTIDE SEQUENCE [LARGE SCALE GENOMIC DNA]</scope>
    <source>
        <strain evidence="5 10">Lasto28.99</strain>
    </source>
</reference>
<evidence type="ECO:0000313" key="10">
    <source>
        <dbReference type="Proteomes" id="UP000195967"/>
    </source>
</evidence>
<accession>A0A0M4SNI0</accession>
<reference evidence="3" key="2">
    <citation type="submission" date="2016-07" db="EMBL/GenBank/DDBJ databases">
        <title>Comparative genomics of the Campylobacter concisus group.</title>
        <authorList>
            <person name="Miller W.G."/>
            <person name="Yee E."/>
            <person name="Chapman M.H."/>
            <person name="Huynh S."/>
            <person name="Bono J.L."/>
            <person name="On S.L.W."/>
            <person name="StLeger J."/>
            <person name="Foster G."/>
            <person name="Parker C.T."/>
        </authorList>
    </citation>
    <scope>NUCLEOTIDE SEQUENCE</scope>
    <source>
        <strain evidence="3">ATCC 33237</strain>
    </source>
</reference>
<name>A0A0M4SNI0_9BACT</name>
<dbReference type="EMBL" id="LVWL01000020">
    <property type="protein sequence ID" value="ORI07356.1"/>
    <property type="molecule type" value="Genomic_DNA"/>
</dbReference>
<dbReference type="Proteomes" id="UP000195967">
    <property type="component" value="Unassembled WGS sequence"/>
</dbReference>
<reference evidence="4 9" key="3">
    <citation type="journal article" date="2017" name="Gene Rep">
        <title>The ribosomal RNA operon (rrn) of Campylobacter concisus supports molecular typing to genomospecies level.</title>
        <authorList>
            <person name="Huq M."/>
            <person name="Van T.T.H."/>
            <person name="Gurtler V."/>
            <person name="Elshagmani E."/>
            <person name="Allemailem K.S."/>
            <person name="Smooker P.M."/>
            <person name="Istivan T.S."/>
        </authorList>
    </citation>
    <scope>NUCLEOTIDE SEQUENCE [LARGE SCALE GENOMIC DNA]</scope>
    <source>
        <strain evidence="4 9">RCH 26</strain>
    </source>
</reference>
<feature type="domain" description="UspA" evidence="2">
    <location>
        <begin position="221"/>
        <end position="282"/>
    </location>
</feature>
<reference evidence="6" key="6">
    <citation type="submission" date="2020-02" db="EMBL/GenBank/DDBJ databases">
        <title>Analysis of Completed Campylobacter concisus Genomes Identified Genomospecies Features, Novel plasmids and Their Association with Severe Ulcerative Colitis.</title>
        <authorList>
            <person name="Zhang L."/>
        </authorList>
    </citation>
    <scope>NUCLEOTIDE SEQUENCE</scope>
    <source>
        <strain evidence="6">P10CDO-S2</strain>
        <strain evidence="7">P27CDO-S2</strain>
    </source>
</reference>
<dbReference type="Pfam" id="PF00582">
    <property type="entry name" value="Usp"/>
    <property type="match status" value="1"/>
</dbReference>
<dbReference type="Proteomes" id="UP000066049">
    <property type="component" value="Chromosome"/>
</dbReference>
<proteinExistence type="inferred from homology"/>
<dbReference type="PRINTS" id="PR01438">
    <property type="entry name" value="UNVRSLSTRESS"/>
</dbReference>
<evidence type="ECO:0000313" key="7">
    <source>
        <dbReference type="EMBL" id="QPH86714.1"/>
    </source>
</evidence>
<evidence type="ECO:0000313" key="8">
    <source>
        <dbReference type="Proteomes" id="UP000066049"/>
    </source>
</evidence>
<organism evidence="3 8">
    <name type="scientific">Campylobacter concisus</name>
    <dbReference type="NCBI Taxonomy" id="199"/>
    <lineage>
        <taxon>Bacteria</taxon>
        <taxon>Pseudomonadati</taxon>
        <taxon>Campylobacterota</taxon>
        <taxon>Epsilonproteobacteria</taxon>
        <taxon>Campylobacterales</taxon>
        <taxon>Campylobacteraceae</taxon>
        <taxon>Campylobacter</taxon>
    </lineage>
</organism>
<evidence type="ECO:0000313" key="11">
    <source>
        <dbReference type="Proteomes" id="UP000594513"/>
    </source>
</evidence>
<gene>
    <name evidence="4" type="ORF">A3835_07270</name>
    <name evidence="5" type="ORF">B9N62_01010</name>
    <name evidence="3" type="ORF">CCON33237_1407</name>
    <name evidence="6" type="ORF">CVT06_07415</name>
    <name evidence="7" type="ORF">CVT17_06960</name>
</gene>
<dbReference type="EMBL" id="CP049272">
    <property type="protein sequence ID" value="QPH86714.1"/>
    <property type="molecule type" value="Genomic_DNA"/>
</dbReference>
<sequence length="283" mass="31289">MKYKKLLFPIGAGDDIEPRIYGALKVAQWFNTHMEIMTCQLDPSVVYNMKMTLRGGVLFEEFLKSAKSELAVEHEENEKIFNKICAELGIKVTSEIIEDVCTANFTIHSGKRSAIVEQESKFCDLVVAAVPLDGKITGTFESAVLKSGKNAIVIPRKMREFKADNILVSWTGTTQSSRALTGSIDLLKKAKKVQCITSKASLGDNAELNLKKLEEYFKIHGISATFEVIATTMIPGEALLKAAIDRNADLIVASRYGENGLMEMVLGGTSRFFLEHTNIPVYL</sequence>
<dbReference type="InterPro" id="IPR006015">
    <property type="entry name" value="Universal_stress_UspA"/>
</dbReference>
<dbReference type="SUPFAM" id="SSF52402">
    <property type="entry name" value="Adenine nucleotide alpha hydrolases-like"/>
    <property type="match status" value="1"/>
</dbReference>
<dbReference type="Proteomes" id="UP000192671">
    <property type="component" value="Unassembled WGS sequence"/>
</dbReference>
<dbReference type="Proteomes" id="UP000594513">
    <property type="component" value="Chromosome"/>
</dbReference>
<dbReference type="OrthoDB" id="5393836at2"/>
<protein>
    <submittedName>
        <fullName evidence="3 4">Universal stress protein</fullName>
    </submittedName>
</protein>
<evidence type="ECO:0000313" key="3">
    <source>
        <dbReference type="EMBL" id="ALF48059.1"/>
    </source>
</evidence>
<dbReference type="KEGG" id="ccoc:CCON33237_1407"/>
<dbReference type="EMBL" id="CP049274">
    <property type="protein sequence ID" value="QPH84916.1"/>
    <property type="molecule type" value="Genomic_DNA"/>
</dbReference>
<dbReference type="EMBL" id="NDYO01000001">
    <property type="protein sequence ID" value="OUT12799.1"/>
    <property type="molecule type" value="Genomic_DNA"/>
</dbReference>
<evidence type="ECO:0000259" key="2">
    <source>
        <dbReference type="Pfam" id="PF00582"/>
    </source>
</evidence>
<dbReference type="Proteomes" id="UP000594630">
    <property type="component" value="Chromosome"/>
</dbReference>